<dbReference type="AlphaFoldDB" id="A0A545VJX0"/>
<evidence type="ECO:0000313" key="2">
    <source>
        <dbReference type="EMBL" id="TQV90408.1"/>
    </source>
</evidence>
<evidence type="ECO:0000256" key="1">
    <source>
        <dbReference type="SAM" id="MobiDB-lite"/>
    </source>
</evidence>
<evidence type="ECO:0000313" key="3">
    <source>
        <dbReference type="Proteomes" id="UP000315783"/>
    </source>
</evidence>
<gene>
    <name evidence="2" type="ORF">IF1G_10887</name>
</gene>
<dbReference type="EMBL" id="SPUK01000027">
    <property type="protein sequence ID" value="TQV90408.1"/>
    <property type="molecule type" value="Genomic_DNA"/>
</dbReference>
<sequence>MASPHGILDAEYDDKNRTLTIEFPSYRLAHSNVEDLNSGSFDFVFETEYSQKQIKSCKDQIGHGGCVSYVPSDHLQRRFDCVPFNRYWPTIWHDVMIQRNLKSPSEYGELSTPEPGVSITDDDTNDIFFNARTSQDDEPRGRMLWPGEASSSTKQKREPSELLTSGEDSQMKGSWVGFFQNRFTTSLLAWTRYGRIAEHRRELSTKQGLSEGIVPKCDGSCDLHCKDIKETPRPEEVDKFLATREEDWLVEV</sequence>
<proteinExistence type="predicted"/>
<protein>
    <submittedName>
        <fullName evidence="2">Uncharacterized protein</fullName>
    </submittedName>
</protein>
<accession>A0A545VJX0</accession>
<dbReference type="OrthoDB" id="4865224at2759"/>
<reference evidence="2 3" key="1">
    <citation type="journal article" date="2019" name="Appl. Microbiol. Biotechnol.">
        <title>Genome sequence of Isaria javanica and comparative genome analysis insights into family S53 peptidase evolution in fungal entomopathogens.</title>
        <authorList>
            <person name="Lin R."/>
            <person name="Zhang X."/>
            <person name="Xin B."/>
            <person name="Zou M."/>
            <person name="Gao Y."/>
            <person name="Qin F."/>
            <person name="Hu Q."/>
            <person name="Xie B."/>
            <person name="Cheng X."/>
        </authorList>
    </citation>
    <scope>NUCLEOTIDE SEQUENCE [LARGE SCALE GENOMIC DNA]</scope>
    <source>
        <strain evidence="2 3">IJ1G</strain>
    </source>
</reference>
<name>A0A545VJX0_9HYPO</name>
<comment type="caution">
    <text evidence="2">The sequence shown here is derived from an EMBL/GenBank/DDBJ whole genome shotgun (WGS) entry which is preliminary data.</text>
</comment>
<feature type="region of interest" description="Disordered" evidence="1">
    <location>
        <begin position="132"/>
        <end position="167"/>
    </location>
</feature>
<organism evidence="2 3">
    <name type="scientific">Cordyceps javanica</name>
    <dbReference type="NCBI Taxonomy" id="43265"/>
    <lineage>
        <taxon>Eukaryota</taxon>
        <taxon>Fungi</taxon>
        <taxon>Dikarya</taxon>
        <taxon>Ascomycota</taxon>
        <taxon>Pezizomycotina</taxon>
        <taxon>Sordariomycetes</taxon>
        <taxon>Hypocreomycetidae</taxon>
        <taxon>Hypocreales</taxon>
        <taxon>Cordycipitaceae</taxon>
        <taxon>Cordyceps</taxon>
    </lineage>
</organism>
<keyword evidence="3" id="KW-1185">Reference proteome</keyword>
<dbReference type="Proteomes" id="UP000315783">
    <property type="component" value="Unassembled WGS sequence"/>
</dbReference>